<comment type="subcellular location">
    <subcellularLocation>
        <location evidence="1">Cytoplasm</location>
    </subcellularLocation>
</comment>
<feature type="region of interest" description="Disordered" evidence="5">
    <location>
        <begin position="186"/>
        <end position="226"/>
    </location>
</feature>
<dbReference type="GO" id="GO:0006617">
    <property type="term" value="P:SRP-dependent cotranslational protein targeting to membrane, signal sequence recognition"/>
    <property type="evidence" value="ECO:0007669"/>
    <property type="project" value="TreeGrafter"/>
</dbReference>
<keyword evidence="7" id="KW-1185">Reference proteome</keyword>
<keyword evidence="2" id="KW-0963">Cytoplasm</keyword>
<dbReference type="SUPFAM" id="SSF69695">
    <property type="entry name" value="SRP19"/>
    <property type="match status" value="1"/>
</dbReference>
<evidence type="ECO:0000313" key="7">
    <source>
        <dbReference type="Proteomes" id="UP000198341"/>
    </source>
</evidence>
<dbReference type="STRING" id="41875.K8EPR6"/>
<dbReference type="KEGG" id="bpg:Bathy01g00320"/>
<dbReference type="PANTHER" id="PTHR17453:SF0">
    <property type="entry name" value="SIGNAL RECOGNITION PARTICLE 19 KDA PROTEIN"/>
    <property type="match status" value="1"/>
</dbReference>
<dbReference type="Pfam" id="PF01922">
    <property type="entry name" value="SRP19"/>
    <property type="match status" value="1"/>
</dbReference>
<dbReference type="GO" id="GO:0005786">
    <property type="term" value="C:signal recognition particle, endoplasmic reticulum targeting"/>
    <property type="evidence" value="ECO:0007669"/>
    <property type="project" value="UniProtKB-KW"/>
</dbReference>
<evidence type="ECO:0000256" key="4">
    <source>
        <dbReference type="ARBA" id="ARBA00023274"/>
    </source>
</evidence>
<dbReference type="RefSeq" id="XP_007515516.1">
    <property type="nucleotide sequence ID" value="XM_007515454.1"/>
</dbReference>
<dbReference type="PANTHER" id="PTHR17453">
    <property type="entry name" value="SIGNAL RECOGNITION PARTICLE 19 KD PROTEIN"/>
    <property type="match status" value="1"/>
</dbReference>
<evidence type="ECO:0000256" key="3">
    <source>
        <dbReference type="ARBA" id="ARBA00023135"/>
    </source>
</evidence>
<keyword evidence="4" id="KW-0687">Ribonucleoprotein</keyword>
<protein>
    <submittedName>
        <fullName evidence="6">Signal recognition particle 19 kDa protein</fullName>
    </submittedName>
</protein>
<evidence type="ECO:0000256" key="5">
    <source>
        <dbReference type="SAM" id="MobiDB-lite"/>
    </source>
</evidence>
<evidence type="ECO:0000256" key="1">
    <source>
        <dbReference type="ARBA" id="ARBA00004496"/>
    </source>
</evidence>
<dbReference type="OrthoDB" id="497412at2759"/>
<dbReference type="EMBL" id="FO082278">
    <property type="protein sequence ID" value="CCO14395.1"/>
    <property type="molecule type" value="Genomic_DNA"/>
</dbReference>
<feature type="region of interest" description="Disordered" evidence="5">
    <location>
        <begin position="1"/>
        <end position="50"/>
    </location>
</feature>
<keyword evidence="3" id="KW-0733">Signal recognition particle</keyword>
<dbReference type="Proteomes" id="UP000198341">
    <property type="component" value="Chromosome 1"/>
</dbReference>
<dbReference type="InterPro" id="IPR002778">
    <property type="entry name" value="Signal_recog_particle_SRP19"/>
</dbReference>
<accession>K8EPR6</accession>
<evidence type="ECO:0000256" key="2">
    <source>
        <dbReference type="ARBA" id="ARBA00022490"/>
    </source>
</evidence>
<evidence type="ECO:0000313" key="6">
    <source>
        <dbReference type="EMBL" id="CCO14395.1"/>
    </source>
</evidence>
<dbReference type="GO" id="GO:0008312">
    <property type="term" value="F:7S RNA binding"/>
    <property type="evidence" value="ECO:0007669"/>
    <property type="project" value="InterPro"/>
</dbReference>
<gene>
    <name evidence="6" type="ORF">Bathy01g00320</name>
</gene>
<dbReference type="Gene3D" id="3.30.56.30">
    <property type="entry name" value="Signal recognition particle, SRP19-like subunit"/>
    <property type="match status" value="1"/>
</dbReference>
<sequence length="226" mass="24840">MAQAFDPLGGGGGPKKKKTTVKESAQISEITENDDESNDPFSPANIGGGSGGFTWKHDTRMCIYAPYIDENKTVKQGRKLKKELCCDRPYPFEIKEAIEKGMNLPCDLEDKCYSRDFWERGRVRVEYKNEDGTPKNPEFPTRRSILIECARLVPMHWGRTDGSSAKLMRSPEDIFDVYLADLAKQGGAPGTGKSAKGGALGDGGEKADKSKNKVSSKGKKGKKGRK</sequence>
<feature type="compositionally biased region" description="Basic residues" evidence="5">
    <location>
        <begin position="212"/>
        <end position="226"/>
    </location>
</feature>
<proteinExistence type="predicted"/>
<reference evidence="6 7" key="1">
    <citation type="submission" date="2011-10" db="EMBL/GenBank/DDBJ databases">
        <authorList>
            <person name="Genoscope - CEA"/>
        </authorList>
    </citation>
    <scope>NUCLEOTIDE SEQUENCE [LARGE SCALE GENOMIC DNA]</scope>
    <source>
        <strain evidence="6 7">RCC 1105</strain>
    </source>
</reference>
<dbReference type="GeneID" id="19017768"/>
<name>K8EPR6_9CHLO</name>
<dbReference type="eggNOG" id="KOG3198">
    <property type="taxonomic scope" value="Eukaryota"/>
</dbReference>
<organism evidence="6 7">
    <name type="scientific">Bathycoccus prasinos</name>
    <dbReference type="NCBI Taxonomy" id="41875"/>
    <lineage>
        <taxon>Eukaryota</taxon>
        <taxon>Viridiplantae</taxon>
        <taxon>Chlorophyta</taxon>
        <taxon>Mamiellophyceae</taxon>
        <taxon>Mamiellales</taxon>
        <taxon>Bathycoccaceae</taxon>
        <taxon>Bathycoccus</taxon>
    </lineage>
</organism>
<dbReference type="InterPro" id="IPR036521">
    <property type="entry name" value="SRP19-like_sf"/>
</dbReference>
<dbReference type="AlphaFoldDB" id="K8EPR6"/>